<keyword evidence="2" id="KW-1185">Reference proteome</keyword>
<dbReference type="EMBL" id="NBSK02000004">
    <property type="protein sequence ID" value="KAJ0213423.1"/>
    <property type="molecule type" value="Genomic_DNA"/>
</dbReference>
<evidence type="ECO:0008006" key="3">
    <source>
        <dbReference type="Google" id="ProtNLM"/>
    </source>
</evidence>
<dbReference type="PANTHER" id="PTHR34222:SF100">
    <property type="entry name" value="CCHC-TYPE DOMAIN-CONTAINING PROTEIN"/>
    <property type="match status" value="1"/>
</dbReference>
<sequence length="322" mass="36619">MTTPLVTPRPISITLDGSNYVIWARHMTSYLQSRKLWRVVIGAIPRPVQKEREDQDAFDIREENWLCKNGEIVTILCNTSTTEINQQFGLFVTGKEIWDFLKDRYTTTDMAHQYHLLSGLLSKRQQPGQTISAFLSEVQVIWDQLTLAGPTFKCQEDAMISTTHQKQHLMIFLMALQDRYEPVRASLLHRSPLPTLESAIAELISEETRLGVPTSSTSLSTDGVLAVPFHKGVRNFTSNKAQFPHNRKSSQCSYCHDNGHQLLDCPNRSCIFCQKKHPRHFASNCFKNPDRIKNITATVCAPDFSNVPLGVLNSSEPQHFYL</sequence>
<dbReference type="AlphaFoldDB" id="A0A9R1VXZ0"/>
<comment type="caution">
    <text evidence="1">The sequence shown here is derived from an EMBL/GenBank/DDBJ whole genome shotgun (WGS) entry which is preliminary data.</text>
</comment>
<proteinExistence type="predicted"/>
<gene>
    <name evidence="1" type="ORF">LSAT_V11C400183400</name>
</gene>
<evidence type="ECO:0000313" key="2">
    <source>
        <dbReference type="Proteomes" id="UP000235145"/>
    </source>
</evidence>
<accession>A0A9R1VXZ0</accession>
<reference evidence="1 2" key="1">
    <citation type="journal article" date="2017" name="Nat. Commun.">
        <title>Genome assembly with in vitro proximity ligation data and whole-genome triplication in lettuce.</title>
        <authorList>
            <person name="Reyes-Chin-Wo S."/>
            <person name="Wang Z."/>
            <person name="Yang X."/>
            <person name="Kozik A."/>
            <person name="Arikit S."/>
            <person name="Song C."/>
            <person name="Xia L."/>
            <person name="Froenicke L."/>
            <person name="Lavelle D.O."/>
            <person name="Truco M.J."/>
            <person name="Xia R."/>
            <person name="Zhu S."/>
            <person name="Xu C."/>
            <person name="Xu H."/>
            <person name="Xu X."/>
            <person name="Cox K."/>
            <person name="Korf I."/>
            <person name="Meyers B.C."/>
            <person name="Michelmore R.W."/>
        </authorList>
    </citation>
    <scope>NUCLEOTIDE SEQUENCE [LARGE SCALE GENOMIC DNA]</scope>
    <source>
        <strain evidence="2">cv. Salinas</strain>
        <tissue evidence="1">Seedlings</tissue>
    </source>
</reference>
<dbReference type="PANTHER" id="PTHR34222">
    <property type="entry name" value="GAG_PRE-INTEGRS DOMAIN-CONTAINING PROTEIN"/>
    <property type="match status" value="1"/>
</dbReference>
<protein>
    <recommendedName>
        <fullName evidence="3">CCHC-type domain-containing protein</fullName>
    </recommendedName>
</protein>
<dbReference type="Proteomes" id="UP000235145">
    <property type="component" value="Unassembled WGS sequence"/>
</dbReference>
<organism evidence="1 2">
    <name type="scientific">Lactuca sativa</name>
    <name type="common">Garden lettuce</name>
    <dbReference type="NCBI Taxonomy" id="4236"/>
    <lineage>
        <taxon>Eukaryota</taxon>
        <taxon>Viridiplantae</taxon>
        <taxon>Streptophyta</taxon>
        <taxon>Embryophyta</taxon>
        <taxon>Tracheophyta</taxon>
        <taxon>Spermatophyta</taxon>
        <taxon>Magnoliopsida</taxon>
        <taxon>eudicotyledons</taxon>
        <taxon>Gunneridae</taxon>
        <taxon>Pentapetalae</taxon>
        <taxon>asterids</taxon>
        <taxon>campanulids</taxon>
        <taxon>Asterales</taxon>
        <taxon>Asteraceae</taxon>
        <taxon>Cichorioideae</taxon>
        <taxon>Cichorieae</taxon>
        <taxon>Lactucinae</taxon>
        <taxon>Lactuca</taxon>
    </lineage>
</organism>
<dbReference type="Pfam" id="PF14223">
    <property type="entry name" value="Retrotran_gag_2"/>
    <property type="match status" value="1"/>
</dbReference>
<name>A0A9R1VXZ0_LACSA</name>
<evidence type="ECO:0000313" key="1">
    <source>
        <dbReference type="EMBL" id="KAJ0213423.1"/>
    </source>
</evidence>